<dbReference type="EMBL" id="JACGWS010000001">
    <property type="protein sequence ID" value="MBC8753319.1"/>
    <property type="molecule type" value="Genomic_DNA"/>
</dbReference>
<evidence type="ECO:0000313" key="2">
    <source>
        <dbReference type="Proteomes" id="UP000619238"/>
    </source>
</evidence>
<gene>
    <name evidence="1" type="ORF">H2O64_01465</name>
</gene>
<protein>
    <submittedName>
        <fullName evidence="1">GTPase</fullName>
    </submittedName>
</protein>
<comment type="caution">
    <text evidence="1">The sequence shown here is derived from an EMBL/GenBank/DDBJ whole genome shotgun (WGS) entry which is preliminary data.</text>
</comment>
<dbReference type="Proteomes" id="UP000619238">
    <property type="component" value="Unassembled WGS sequence"/>
</dbReference>
<organism evidence="1 2">
    <name type="scientific">Kordia aestuariivivens</name>
    <dbReference type="NCBI Taxonomy" id="2759037"/>
    <lineage>
        <taxon>Bacteria</taxon>
        <taxon>Pseudomonadati</taxon>
        <taxon>Bacteroidota</taxon>
        <taxon>Flavobacteriia</taxon>
        <taxon>Flavobacteriales</taxon>
        <taxon>Flavobacteriaceae</taxon>
        <taxon>Kordia</taxon>
    </lineage>
</organism>
<dbReference type="RefSeq" id="WP_187560358.1">
    <property type="nucleotide sequence ID" value="NZ_JACGWS010000001.1"/>
</dbReference>
<name>A0ABR7Q4N6_9FLAO</name>
<evidence type="ECO:0000313" key="1">
    <source>
        <dbReference type="EMBL" id="MBC8753319.1"/>
    </source>
</evidence>
<sequence>MKKIIFVYNAKSGKINGLLDVAHKLISPKTYQCKLCSVTHNAFSENEQWKEFRKNFSLPLEFLHSDEFEAKYATIDTKYPVVFLEEHQKLTEWIPKREIEKIETTQELIQLIQSKTKSFSNLY</sequence>
<accession>A0ABR7Q4N6</accession>
<reference evidence="1 2" key="1">
    <citation type="submission" date="2020-07" db="EMBL/GenBank/DDBJ databases">
        <title>Description of Kordia aestuariivivens sp. nov., isolated from a tidal flat.</title>
        <authorList>
            <person name="Park S."/>
            <person name="Yoon J.-H."/>
        </authorList>
    </citation>
    <scope>NUCLEOTIDE SEQUENCE [LARGE SCALE GENOMIC DNA]</scope>
    <source>
        <strain evidence="1 2">YSTF-M3</strain>
    </source>
</reference>
<keyword evidence="2" id="KW-1185">Reference proteome</keyword>
<proteinExistence type="predicted"/>